<gene>
    <name evidence="1" type="ORF">BSIN_1664</name>
</gene>
<evidence type="ECO:0000313" key="2">
    <source>
        <dbReference type="Proteomes" id="UP000198460"/>
    </source>
</evidence>
<organism evidence="1 2">
    <name type="scientific">Burkholderia singularis</name>
    <dbReference type="NCBI Taxonomy" id="1503053"/>
    <lineage>
        <taxon>Bacteria</taxon>
        <taxon>Pseudomonadati</taxon>
        <taxon>Pseudomonadota</taxon>
        <taxon>Betaproteobacteria</taxon>
        <taxon>Burkholderiales</taxon>
        <taxon>Burkholderiaceae</taxon>
        <taxon>Burkholderia</taxon>
        <taxon>pseudomallei group</taxon>
    </lineage>
</organism>
<sequence>MPASIDDANNAMVRTHRRAYRAFDERIGGEHVAGTRVVPPM</sequence>
<accession>A0A238GZH2</accession>
<dbReference type="Proteomes" id="UP000198460">
    <property type="component" value="Unassembled WGS sequence"/>
</dbReference>
<reference evidence="1 2" key="1">
    <citation type="submission" date="2017-04" db="EMBL/GenBank/DDBJ databases">
        <authorList>
            <person name="Afonso C.L."/>
            <person name="Miller P.J."/>
            <person name="Scott M.A."/>
            <person name="Spackman E."/>
            <person name="Goraichik I."/>
            <person name="Dimitrov K.M."/>
            <person name="Suarez D.L."/>
            <person name="Swayne D.E."/>
        </authorList>
    </citation>
    <scope>NUCLEOTIDE SEQUENCE [LARGE SCALE GENOMIC DNA]</scope>
    <source>
        <strain evidence="1">LMG 28154</strain>
    </source>
</reference>
<dbReference type="AlphaFoldDB" id="A0A238GZH2"/>
<proteinExistence type="predicted"/>
<evidence type="ECO:0000313" key="1">
    <source>
        <dbReference type="EMBL" id="SMF98381.1"/>
    </source>
</evidence>
<name>A0A238GZH2_9BURK</name>
<protein>
    <submittedName>
        <fullName evidence="1">Uncharacterized protein</fullName>
    </submittedName>
</protein>
<dbReference type="EMBL" id="FXAN01000025">
    <property type="protein sequence ID" value="SMF98381.1"/>
    <property type="molecule type" value="Genomic_DNA"/>
</dbReference>